<organism evidence="1 2">
    <name type="scientific">Streptomyces thermoalcalitolerans</name>
    <dbReference type="NCBI Taxonomy" id="65605"/>
    <lineage>
        <taxon>Bacteria</taxon>
        <taxon>Bacillati</taxon>
        <taxon>Actinomycetota</taxon>
        <taxon>Actinomycetes</taxon>
        <taxon>Kitasatosporales</taxon>
        <taxon>Streptomycetaceae</taxon>
        <taxon>Streptomyces</taxon>
    </lineage>
</organism>
<sequence>MGEPDGAGEHAGTAVMVAAVVMAPMNRRLLHRSPGSRLFPDTRLSPGEENFRRGTPAPLIMPALYGFFRRDVHEFFSGNVHEERRIAPSS</sequence>
<proteinExistence type="predicted"/>
<gene>
    <name evidence="1" type="ORF">GCM10009549_19490</name>
</gene>
<name>A0ABN1NJC2_9ACTN</name>
<dbReference type="Proteomes" id="UP001501005">
    <property type="component" value="Unassembled WGS sequence"/>
</dbReference>
<accession>A0ABN1NJC2</accession>
<evidence type="ECO:0000313" key="2">
    <source>
        <dbReference type="Proteomes" id="UP001501005"/>
    </source>
</evidence>
<comment type="caution">
    <text evidence="1">The sequence shown here is derived from an EMBL/GenBank/DDBJ whole genome shotgun (WGS) entry which is preliminary data.</text>
</comment>
<reference evidence="1 2" key="1">
    <citation type="journal article" date="2019" name="Int. J. Syst. Evol. Microbiol.">
        <title>The Global Catalogue of Microorganisms (GCM) 10K type strain sequencing project: providing services to taxonomists for standard genome sequencing and annotation.</title>
        <authorList>
            <consortium name="The Broad Institute Genomics Platform"/>
            <consortium name="The Broad Institute Genome Sequencing Center for Infectious Disease"/>
            <person name="Wu L."/>
            <person name="Ma J."/>
        </authorList>
    </citation>
    <scope>NUCLEOTIDE SEQUENCE [LARGE SCALE GENOMIC DNA]</scope>
    <source>
        <strain evidence="1 2">JCM 10673</strain>
    </source>
</reference>
<keyword evidence="2" id="KW-1185">Reference proteome</keyword>
<protein>
    <submittedName>
        <fullName evidence="1">Uncharacterized protein</fullName>
    </submittedName>
</protein>
<evidence type="ECO:0000313" key="1">
    <source>
        <dbReference type="EMBL" id="GAA0910111.1"/>
    </source>
</evidence>
<dbReference type="EMBL" id="BAAAHG010000011">
    <property type="protein sequence ID" value="GAA0910111.1"/>
    <property type="molecule type" value="Genomic_DNA"/>
</dbReference>